<dbReference type="Proteomes" id="UP000265618">
    <property type="component" value="Unassembled WGS sequence"/>
</dbReference>
<accession>A0A9K3CZK9</accession>
<proteinExistence type="predicted"/>
<evidence type="ECO:0000313" key="2">
    <source>
        <dbReference type="Proteomes" id="UP000265618"/>
    </source>
</evidence>
<dbReference type="AlphaFoldDB" id="A0A9K3CZK9"/>
<keyword evidence="2" id="KW-1185">Reference proteome</keyword>
<organism evidence="1 2">
    <name type="scientific">Kipferlia bialata</name>
    <dbReference type="NCBI Taxonomy" id="797122"/>
    <lineage>
        <taxon>Eukaryota</taxon>
        <taxon>Metamonada</taxon>
        <taxon>Carpediemonas-like organisms</taxon>
        <taxon>Kipferlia</taxon>
    </lineage>
</organism>
<sequence length="88" mass="9650">MFGANFQALSPEEKQARFIAFREKVLSGEATVDTIYAKLQAMRVAAGKEQVMPEEQAKAGLAQFLEAVKTNTVDMERLKATMAKLAGQ</sequence>
<name>A0A9K3CZK9_9EUKA</name>
<protein>
    <submittedName>
        <fullName evidence="1">Uncharacterized protein</fullName>
    </submittedName>
</protein>
<reference evidence="1 2" key="1">
    <citation type="journal article" date="2018" name="PLoS ONE">
        <title>The draft genome of Kipferlia bialata reveals reductive genome evolution in fornicate parasites.</title>
        <authorList>
            <person name="Tanifuji G."/>
            <person name="Takabayashi S."/>
            <person name="Kume K."/>
            <person name="Takagi M."/>
            <person name="Nakayama T."/>
            <person name="Kamikawa R."/>
            <person name="Inagaki Y."/>
            <person name="Hashimoto T."/>
        </authorList>
    </citation>
    <scope>NUCLEOTIDE SEQUENCE [LARGE SCALE GENOMIC DNA]</scope>
    <source>
        <strain evidence="1">NY0173</strain>
    </source>
</reference>
<comment type="caution">
    <text evidence="1">The sequence shown here is derived from an EMBL/GenBank/DDBJ whole genome shotgun (WGS) entry which is preliminary data.</text>
</comment>
<dbReference type="EMBL" id="BDIP01002287">
    <property type="protein sequence ID" value="GIQ86056.1"/>
    <property type="molecule type" value="Genomic_DNA"/>
</dbReference>
<gene>
    <name evidence="1" type="ORF">KIPB_007833</name>
</gene>
<evidence type="ECO:0000313" key="1">
    <source>
        <dbReference type="EMBL" id="GIQ86056.1"/>
    </source>
</evidence>